<dbReference type="EMBL" id="JARBJD010000064">
    <property type="protein sequence ID" value="KAK2955694.1"/>
    <property type="molecule type" value="Genomic_DNA"/>
</dbReference>
<gene>
    <name evidence="1" type="ORF">BLNAU_9384</name>
</gene>
<evidence type="ECO:0000313" key="1">
    <source>
        <dbReference type="EMBL" id="KAK2955694.1"/>
    </source>
</evidence>
<keyword evidence="2" id="KW-1185">Reference proteome</keyword>
<dbReference type="Proteomes" id="UP001281761">
    <property type="component" value="Unassembled WGS sequence"/>
</dbReference>
<proteinExistence type="predicted"/>
<name>A0ABQ9XW41_9EUKA</name>
<reference evidence="1 2" key="1">
    <citation type="journal article" date="2022" name="bioRxiv">
        <title>Genomics of Preaxostyla Flagellates Illuminates Evolutionary Transitions and the Path Towards Mitochondrial Loss.</title>
        <authorList>
            <person name="Novak L.V.F."/>
            <person name="Treitli S.C."/>
            <person name="Pyrih J."/>
            <person name="Halakuc P."/>
            <person name="Pipaliya S.V."/>
            <person name="Vacek V."/>
            <person name="Brzon O."/>
            <person name="Soukal P."/>
            <person name="Eme L."/>
            <person name="Dacks J.B."/>
            <person name="Karnkowska A."/>
            <person name="Elias M."/>
            <person name="Hampl V."/>
        </authorList>
    </citation>
    <scope>NUCLEOTIDE SEQUENCE [LARGE SCALE GENOMIC DNA]</scope>
    <source>
        <strain evidence="1">NAU3</strain>
        <tissue evidence="1">Gut</tissue>
    </source>
</reference>
<sequence>MFISEREPFLIYSTPSFFKFDEVSAIYCSLSALVKAEYPFDNALQDRAARFLGILGPQLGHFELANKLITDLVPTSDGSNSGIIDSIFTLLSSPHSTIVSAALSFLHATTRASSAEIRCQLTSLDIITNVLTTVQPHSRPISGHETIFMDLIGILNDCIFLAYPSSLNELGITSAVDKQYHREMIFQKVVIPSSPFVAFLISNRHFLYRHKFPSFTQLFDPFMSLLSTLLLFGPYHRPTFDNVFASPIAMILTSCYSLVENWNPLWTTLFQIADSLKKRKTEGPEVARSGKQIFRALFSEGFENMLEQTLWRSKDDLTNTITNVVYLIEMGYVTPTSSWLAPPCKEHSERLIEGEASTQLTTGQLNREAFHLFTLQSSVSTSNAGQEQIHRPTRFRR</sequence>
<accession>A0ABQ9XW41</accession>
<comment type="caution">
    <text evidence="1">The sequence shown here is derived from an EMBL/GenBank/DDBJ whole genome shotgun (WGS) entry which is preliminary data.</text>
</comment>
<organism evidence="1 2">
    <name type="scientific">Blattamonas nauphoetae</name>
    <dbReference type="NCBI Taxonomy" id="2049346"/>
    <lineage>
        <taxon>Eukaryota</taxon>
        <taxon>Metamonada</taxon>
        <taxon>Preaxostyla</taxon>
        <taxon>Oxymonadida</taxon>
        <taxon>Blattamonas</taxon>
    </lineage>
</organism>
<evidence type="ECO:0000313" key="2">
    <source>
        <dbReference type="Proteomes" id="UP001281761"/>
    </source>
</evidence>
<protein>
    <submittedName>
        <fullName evidence="1">Uncharacterized protein</fullName>
    </submittedName>
</protein>